<reference evidence="3 4" key="1">
    <citation type="journal article" date="2024" name="Arch. Microbiol.">
        <title>Corallococcus caeni sp. nov., a novel myxobacterium isolated from activated sludge.</title>
        <authorList>
            <person name="Tomita S."/>
            <person name="Nakai R."/>
            <person name="Kuroda K."/>
            <person name="Kurashita H."/>
            <person name="Hatamoto M."/>
            <person name="Yamaguchi T."/>
            <person name="Narihiro T."/>
        </authorList>
    </citation>
    <scope>NUCLEOTIDE SEQUENCE [LARGE SCALE GENOMIC DNA]</scope>
    <source>
        <strain evidence="3 4">NO1</strain>
    </source>
</reference>
<dbReference type="PANTHER" id="PTHR32182:SF22">
    <property type="entry name" value="ATP-DEPENDENT ENDONUCLEASE, OLD FAMILY-RELATED"/>
    <property type="match status" value="1"/>
</dbReference>
<dbReference type="RefSeq" id="WP_338282125.1">
    <property type="nucleotide sequence ID" value="NZ_BTTX01000009.1"/>
</dbReference>
<evidence type="ECO:0000313" key="4">
    <source>
        <dbReference type="Proteomes" id="UP001342631"/>
    </source>
</evidence>
<dbReference type="Pfam" id="PF13175">
    <property type="entry name" value="AAA_15"/>
    <property type="match status" value="1"/>
</dbReference>
<dbReference type="PIRSF" id="PIRSF029347">
    <property type="entry name" value="RecF"/>
    <property type="match status" value="1"/>
</dbReference>
<evidence type="ECO:0000313" key="3">
    <source>
        <dbReference type="EMBL" id="GMU10860.1"/>
    </source>
</evidence>
<keyword evidence="3" id="KW-0547">Nucleotide-binding</keyword>
<evidence type="ECO:0000259" key="1">
    <source>
        <dbReference type="Pfam" id="PF13175"/>
    </source>
</evidence>
<organism evidence="3 4">
    <name type="scientific">Corallococcus caeni</name>
    <dbReference type="NCBI Taxonomy" id="3082388"/>
    <lineage>
        <taxon>Bacteria</taxon>
        <taxon>Pseudomonadati</taxon>
        <taxon>Myxococcota</taxon>
        <taxon>Myxococcia</taxon>
        <taxon>Myxococcales</taxon>
        <taxon>Cystobacterineae</taxon>
        <taxon>Myxococcaceae</taxon>
        <taxon>Corallococcus</taxon>
    </lineage>
</organism>
<sequence length="401" mass="44463">MLESIRLKNFKSFADAEVKLAPLTVLVGANGSGKSNLLDALRLVQRLELGWTLTEALQGKREAGREVAPALRGGSMGLARSANALVELTLRWTWGSEPLTHGMGIEVRGEPTFRWERLSLSDPPLRIVDAVPVNVLALFKMKDQVSSQESPSGKQVITVSVPTEAHRSVFQKALSRLILTYAGPVLRTLEHSLFLEIAPSRMRGYSPQQDIELGAEGENISSVLWTLCQRDPDTQQEWIDWLSELCGPEIVGLDFSRTELGDVMLVLVERDGTRTPARSLSDGTLRFLGTLVALRTVRKGSLVILEEPETGLHPQRIHLLVEFLESLIRERGVQVILTTHSPQVLMALSPEALKSTVLCARAPEQEGTVLRRLGDLPHFEEVSQRSNIEHLFTTGWLERAL</sequence>
<keyword evidence="4" id="KW-1185">Reference proteome</keyword>
<dbReference type="Proteomes" id="UP001342631">
    <property type="component" value="Unassembled WGS sequence"/>
</dbReference>
<gene>
    <name evidence="3" type="ORF">ASNO1_71140</name>
</gene>
<proteinExistence type="predicted"/>
<evidence type="ECO:0000259" key="2">
    <source>
        <dbReference type="Pfam" id="PF13304"/>
    </source>
</evidence>
<dbReference type="Gene3D" id="3.40.50.300">
    <property type="entry name" value="P-loop containing nucleotide triphosphate hydrolases"/>
    <property type="match status" value="2"/>
</dbReference>
<dbReference type="GO" id="GO:0005524">
    <property type="term" value="F:ATP binding"/>
    <property type="evidence" value="ECO:0007669"/>
    <property type="project" value="UniProtKB-KW"/>
</dbReference>
<comment type="caution">
    <text evidence="3">The sequence shown here is derived from an EMBL/GenBank/DDBJ whole genome shotgun (WGS) entry which is preliminary data.</text>
</comment>
<dbReference type="InterPro" id="IPR014555">
    <property type="entry name" value="RecF-like"/>
</dbReference>
<dbReference type="EMBL" id="BTTX01000009">
    <property type="protein sequence ID" value="GMU10860.1"/>
    <property type="molecule type" value="Genomic_DNA"/>
</dbReference>
<feature type="domain" description="ATPase AAA-type core" evidence="2">
    <location>
        <begin position="267"/>
        <end position="345"/>
    </location>
</feature>
<name>A0ABQ6R3J1_9BACT</name>
<accession>A0ABQ6R3J1</accession>
<dbReference type="InterPro" id="IPR003959">
    <property type="entry name" value="ATPase_AAA_core"/>
</dbReference>
<protein>
    <submittedName>
        <fullName evidence="3">ATP-binding protein</fullName>
    </submittedName>
</protein>
<dbReference type="SUPFAM" id="SSF52540">
    <property type="entry name" value="P-loop containing nucleoside triphosphate hydrolases"/>
    <property type="match status" value="1"/>
</dbReference>
<feature type="domain" description="Endonuclease GajA/Old nuclease/RecF-like AAA" evidence="1">
    <location>
        <begin position="1"/>
        <end position="44"/>
    </location>
</feature>
<dbReference type="Pfam" id="PF13304">
    <property type="entry name" value="AAA_21"/>
    <property type="match status" value="1"/>
</dbReference>
<dbReference type="InterPro" id="IPR027417">
    <property type="entry name" value="P-loop_NTPase"/>
</dbReference>
<keyword evidence="3" id="KW-0067">ATP-binding</keyword>
<dbReference type="PANTHER" id="PTHR32182">
    <property type="entry name" value="DNA REPLICATION AND REPAIR PROTEIN RECF"/>
    <property type="match status" value="1"/>
</dbReference>
<dbReference type="InterPro" id="IPR041685">
    <property type="entry name" value="AAA_GajA/Old/RecF-like"/>
</dbReference>